<evidence type="ECO:0000313" key="2">
    <source>
        <dbReference type="Proteomes" id="UP000730481"/>
    </source>
</evidence>
<evidence type="ECO:0000313" key="1">
    <source>
        <dbReference type="EMBL" id="KAF4339650.1"/>
    </source>
</evidence>
<dbReference type="OrthoDB" id="5074683at2759"/>
<dbReference type="Proteomes" id="UP000730481">
    <property type="component" value="Unassembled WGS sequence"/>
</dbReference>
<name>A0A9P5AJ08_9HYPO</name>
<accession>A0A9P5AJ08</accession>
<organism evidence="1 2">
    <name type="scientific">Fusarium beomiforme</name>
    <dbReference type="NCBI Taxonomy" id="44412"/>
    <lineage>
        <taxon>Eukaryota</taxon>
        <taxon>Fungi</taxon>
        <taxon>Dikarya</taxon>
        <taxon>Ascomycota</taxon>
        <taxon>Pezizomycotina</taxon>
        <taxon>Sordariomycetes</taxon>
        <taxon>Hypocreomycetidae</taxon>
        <taxon>Hypocreales</taxon>
        <taxon>Nectriaceae</taxon>
        <taxon>Fusarium</taxon>
        <taxon>Fusarium burgessii species complex</taxon>
    </lineage>
</organism>
<dbReference type="AlphaFoldDB" id="A0A9P5AJ08"/>
<keyword evidence="2" id="KW-1185">Reference proteome</keyword>
<dbReference type="EMBL" id="PVQB02000271">
    <property type="protein sequence ID" value="KAF4339650.1"/>
    <property type="molecule type" value="Genomic_DNA"/>
</dbReference>
<comment type="caution">
    <text evidence="1">The sequence shown here is derived from an EMBL/GenBank/DDBJ whole genome shotgun (WGS) entry which is preliminary data.</text>
</comment>
<gene>
    <name evidence="1" type="ORF">FBEOM_6433</name>
</gene>
<sequence>MCENLLIVYFCMRCSNDLYKDEELTPCQLFENLKPCGKSNIILSTKCEPALCTLCSSFPPDSQLPFMTQPQAGSPATVMRQLRLTSYRKFDTTEPFTMCKIINTTRVCSDCRDTITTDLKRDKCSNYGTVKCKQENIYITKTVSASRYCPICPQEGDKDKDKK</sequence>
<proteinExistence type="predicted"/>
<reference evidence="1" key="1">
    <citation type="journal article" date="2017" name="Mycologia">
        <title>Fusarium algeriense, sp. nov., a novel toxigenic crown rot pathogen of durum wheat from Algeria is nested in the Fusarium burgessii species complex.</title>
        <authorList>
            <person name="Laraba I."/>
            <person name="Keddad A."/>
            <person name="Boureghda H."/>
            <person name="Abdallah N."/>
            <person name="Vaughan M.M."/>
            <person name="Proctor R.H."/>
            <person name="Busman M."/>
            <person name="O'Donnell K."/>
        </authorList>
    </citation>
    <scope>NUCLEOTIDE SEQUENCE</scope>
    <source>
        <strain evidence="1">NRRL 25174</strain>
    </source>
</reference>
<reference evidence="1" key="2">
    <citation type="submission" date="2020-02" db="EMBL/GenBank/DDBJ databases">
        <title>Identification and distribution of gene clusters putatively required for synthesis of sphingolipid metabolism inhibitors in phylogenetically diverse species of the filamentous fungus Fusarium.</title>
        <authorList>
            <person name="Kim H.-S."/>
            <person name="Busman M."/>
            <person name="Brown D.W."/>
            <person name="Divon H."/>
            <person name="Uhlig S."/>
            <person name="Proctor R.H."/>
        </authorList>
    </citation>
    <scope>NUCLEOTIDE SEQUENCE</scope>
    <source>
        <strain evidence="1">NRRL 25174</strain>
    </source>
</reference>
<protein>
    <submittedName>
        <fullName evidence="1">Uncharacterized protein</fullName>
    </submittedName>
</protein>